<dbReference type="InterPro" id="IPR021549">
    <property type="entry name" value="DUF2894"/>
</dbReference>
<evidence type="ECO:0000313" key="2">
    <source>
        <dbReference type="EMBL" id="RAO74421.1"/>
    </source>
</evidence>
<feature type="region of interest" description="Disordered" evidence="1">
    <location>
        <begin position="188"/>
        <end position="211"/>
    </location>
</feature>
<organism evidence="2 3">
    <name type="scientific">Dyella jiangningensis</name>
    <dbReference type="NCBI Taxonomy" id="1379159"/>
    <lineage>
        <taxon>Bacteria</taxon>
        <taxon>Pseudomonadati</taxon>
        <taxon>Pseudomonadota</taxon>
        <taxon>Gammaproteobacteria</taxon>
        <taxon>Lysobacterales</taxon>
        <taxon>Rhodanobacteraceae</taxon>
        <taxon>Dyella</taxon>
    </lineage>
</organism>
<proteinExistence type="predicted"/>
<dbReference type="AlphaFoldDB" id="A0A328NYP1"/>
<evidence type="ECO:0000313" key="3">
    <source>
        <dbReference type="Proteomes" id="UP000248926"/>
    </source>
</evidence>
<feature type="compositionally biased region" description="Basic residues" evidence="1">
    <location>
        <begin position="200"/>
        <end position="211"/>
    </location>
</feature>
<gene>
    <name evidence="2" type="ORF">CA260_20285</name>
</gene>
<sequence>MTDAATRARTMLDAWRAQRADRIDTVRFHFIDAMERRAREQTGAVRKLLDGKLSALLDAYANDVAKAASAHVATTESPARGPLGELVDELARHAGDRRVQPDPDAEEAVSLPPLEALDEFQQIWSQVRTQSQVRQSLEQAPTNAGPLNSSALVHRSIALMRDLSPGYLQQFLGYIDDLAWLEQLGASSGPVIKDAPAPAAKKRSRRKAKEP</sequence>
<dbReference type="Pfam" id="PF11445">
    <property type="entry name" value="DUF2894"/>
    <property type="match status" value="1"/>
</dbReference>
<name>A0A328NYP1_9GAMM</name>
<dbReference type="Proteomes" id="UP000248926">
    <property type="component" value="Unassembled WGS sequence"/>
</dbReference>
<evidence type="ECO:0008006" key="4">
    <source>
        <dbReference type="Google" id="ProtNLM"/>
    </source>
</evidence>
<dbReference type="RefSeq" id="WP_111984906.1">
    <property type="nucleotide sequence ID" value="NZ_NFZS01000007.1"/>
</dbReference>
<accession>A0A328NYP1</accession>
<dbReference type="OrthoDB" id="6025757at2"/>
<reference evidence="2 3" key="1">
    <citation type="journal article" date="2018" name="Genet. Mol. Biol.">
        <title>The genome sequence of Dyella jiangningensis FCAV SCS01 from a lignocellulose-decomposing microbial consortium metagenome reveals potential for biotechnological applications.</title>
        <authorList>
            <person name="Desiderato J.G."/>
            <person name="Alvarenga D.O."/>
            <person name="Constancio M.T.L."/>
            <person name="Alves L.M.C."/>
            <person name="Varani A.M."/>
        </authorList>
    </citation>
    <scope>NUCLEOTIDE SEQUENCE [LARGE SCALE GENOMIC DNA]</scope>
    <source>
        <strain evidence="2 3">FCAV SCS01</strain>
    </source>
</reference>
<protein>
    <recommendedName>
        <fullName evidence="4">DUF2894 domain-containing protein</fullName>
    </recommendedName>
</protein>
<comment type="caution">
    <text evidence="2">The sequence shown here is derived from an EMBL/GenBank/DDBJ whole genome shotgun (WGS) entry which is preliminary data.</text>
</comment>
<dbReference type="EMBL" id="NFZS01000007">
    <property type="protein sequence ID" value="RAO74421.1"/>
    <property type="molecule type" value="Genomic_DNA"/>
</dbReference>
<evidence type="ECO:0000256" key="1">
    <source>
        <dbReference type="SAM" id="MobiDB-lite"/>
    </source>
</evidence>
<keyword evidence="3" id="KW-1185">Reference proteome</keyword>